<proteinExistence type="predicted"/>
<evidence type="ECO:0000259" key="1">
    <source>
        <dbReference type="Pfam" id="PF00535"/>
    </source>
</evidence>
<keyword evidence="2" id="KW-0808">Transferase</keyword>
<dbReference type="Proteomes" id="UP001596472">
    <property type="component" value="Unassembled WGS sequence"/>
</dbReference>
<dbReference type="InterPro" id="IPR029044">
    <property type="entry name" value="Nucleotide-diphossugar_trans"/>
</dbReference>
<dbReference type="PANTHER" id="PTHR22916">
    <property type="entry name" value="GLYCOSYLTRANSFERASE"/>
    <property type="match status" value="1"/>
</dbReference>
<keyword evidence="3" id="KW-1185">Reference proteome</keyword>
<dbReference type="GO" id="GO:0016757">
    <property type="term" value="F:glycosyltransferase activity"/>
    <property type="evidence" value="ECO:0007669"/>
    <property type="project" value="UniProtKB-KW"/>
</dbReference>
<dbReference type="SUPFAM" id="SSF53448">
    <property type="entry name" value="Nucleotide-diphospho-sugar transferases"/>
    <property type="match status" value="1"/>
</dbReference>
<protein>
    <submittedName>
        <fullName evidence="2">Glycosyltransferase family 2 protein</fullName>
        <ecNumber evidence="2">2.4.-.-</ecNumber>
    </submittedName>
</protein>
<dbReference type="EMBL" id="JBHTBS010000006">
    <property type="protein sequence ID" value="MFC7338086.1"/>
    <property type="molecule type" value="Genomic_DNA"/>
</dbReference>
<gene>
    <name evidence="2" type="ORF">ACFQY0_12910</name>
</gene>
<feature type="domain" description="Glycosyltransferase 2-like" evidence="1">
    <location>
        <begin position="8"/>
        <end position="133"/>
    </location>
</feature>
<dbReference type="Pfam" id="PF00535">
    <property type="entry name" value="Glycos_transf_2"/>
    <property type="match status" value="1"/>
</dbReference>
<accession>A0ABW2L6R2</accession>
<sequence length="242" mass="28075">MSTSLKFSIITVTRNNRSGLIDTLESVRKQSVQNYELVIIDGNSTDGSKEAAGAYGNLVSLFERDEGQGIYPAMNQGVRRASGDWVIFMNSGDIFINERALELFDASGDCDIAFGRARKTDGSPHLDFTGWDNIWKNMPFCHQSIFCRRELLLERPFNPKYNIVADYEFILWAYSNGRTFHEMDYEVSQVEPGGVSETALLRRVWQTYCAVKRYFPQMHVHRFYYKKLKWAWKQQRLTRCKS</sequence>
<dbReference type="CDD" id="cd06433">
    <property type="entry name" value="GT_2_WfgS_like"/>
    <property type="match status" value="1"/>
</dbReference>
<evidence type="ECO:0000313" key="3">
    <source>
        <dbReference type="Proteomes" id="UP001596472"/>
    </source>
</evidence>
<reference evidence="3" key="1">
    <citation type="journal article" date="2019" name="Int. J. Syst. Evol. Microbiol.">
        <title>The Global Catalogue of Microorganisms (GCM) 10K type strain sequencing project: providing services to taxonomists for standard genome sequencing and annotation.</title>
        <authorList>
            <consortium name="The Broad Institute Genomics Platform"/>
            <consortium name="The Broad Institute Genome Sequencing Center for Infectious Disease"/>
            <person name="Wu L."/>
            <person name="Ma J."/>
        </authorList>
    </citation>
    <scope>NUCLEOTIDE SEQUENCE [LARGE SCALE GENOMIC DNA]</scope>
    <source>
        <strain evidence="3">CGMCC 4.1467</strain>
    </source>
</reference>
<dbReference type="Gene3D" id="3.90.550.10">
    <property type="entry name" value="Spore Coat Polysaccharide Biosynthesis Protein SpsA, Chain A"/>
    <property type="match status" value="1"/>
</dbReference>
<dbReference type="EC" id="2.4.-.-" evidence="2"/>
<keyword evidence="2" id="KW-0328">Glycosyltransferase</keyword>
<evidence type="ECO:0000313" key="2">
    <source>
        <dbReference type="EMBL" id="MFC7338086.1"/>
    </source>
</evidence>
<dbReference type="PANTHER" id="PTHR22916:SF67">
    <property type="entry name" value="COLANIC ACID BIOSYNTHESIS GLYCOSYL TRANSFERASE WCAE-RELATED"/>
    <property type="match status" value="1"/>
</dbReference>
<dbReference type="RefSeq" id="WP_379713015.1">
    <property type="nucleotide sequence ID" value="NZ_JBHTBS010000006.1"/>
</dbReference>
<name>A0ABW2L6R2_9BACT</name>
<dbReference type="InterPro" id="IPR001173">
    <property type="entry name" value="Glyco_trans_2-like"/>
</dbReference>
<comment type="caution">
    <text evidence="2">The sequence shown here is derived from an EMBL/GenBank/DDBJ whole genome shotgun (WGS) entry which is preliminary data.</text>
</comment>
<organism evidence="2 3">
    <name type="scientific">Haloferula chungangensis</name>
    <dbReference type="NCBI Taxonomy" id="1048331"/>
    <lineage>
        <taxon>Bacteria</taxon>
        <taxon>Pseudomonadati</taxon>
        <taxon>Verrucomicrobiota</taxon>
        <taxon>Verrucomicrobiia</taxon>
        <taxon>Verrucomicrobiales</taxon>
        <taxon>Verrucomicrobiaceae</taxon>
        <taxon>Haloferula</taxon>
    </lineage>
</organism>